<dbReference type="Proteomes" id="UP001595075">
    <property type="component" value="Unassembled WGS sequence"/>
</dbReference>
<dbReference type="EMBL" id="JAZHXI010000016">
    <property type="protein sequence ID" value="KAL2062631.1"/>
    <property type="molecule type" value="Genomic_DNA"/>
</dbReference>
<feature type="transmembrane region" description="Helical" evidence="2">
    <location>
        <begin position="110"/>
        <end position="133"/>
    </location>
</feature>
<keyword evidence="2" id="KW-1133">Transmembrane helix</keyword>
<evidence type="ECO:0000313" key="4">
    <source>
        <dbReference type="Proteomes" id="UP001595075"/>
    </source>
</evidence>
<feature type="compositionally biased region" description="Basic and acidic residues" evidence="1">
    <location>
        <begin position="640"/>
        <end position="653"/>
    </location>
</feature>
<feature type="compositionally biased region" description="Polar residues" evidence="1">
    <location>
        <begin position="1"/>
        <end position="10"/>
    </location>
</feature>
<keyword evidence="4" id="KW-1185">Reference proteome</keyword>
<gene>
    <name evidence="3" type="ORF">VTL71DRAFT_5703</name>
</gene>
<feature type="region of interest" description="Disordered" evidence="1">
    <location>
        <begin position="368"/>
        <end position="533"/>
    </location>
</feature>
<comment type="caution">
    <text evidence="3">The sequence shown here is derived from an EMBL/GenBank/DDBJ whole genome shotgun (WGS) entry which is preliminary data.</text>
</comment>
<keyword evidence="2" id="KW-0812">Transmembrane</keyword>
<evidence type="ECO:0000256" key="1">
    <source>
        <dbReference type="SAM" id="MobiDB-lite"/>
    </source>
</evidence>
<evidence type="ECO:0000313" key="3">
    <source>
        <dbReference type="EMBL" id="KAL2062631.1"/>
    </source>
</evidence>
<name>A0ABR4BZG1_9HELO</name>
<feature type="region of interest" description="Disordered" evidence="1">
    <location>
        <begin position="627"/>
        <end position="679"/>
    </location>
</feature>
<feature type="region of interest" description="Disordered" evidence="1">
    <location>
        <begin position="571"/>
        <end position="596"/>
    </location>
</feature>
<keyword evidence="2" id="KW-0472">Membrane</keyword>
<proteinExistence type="predicted"/>
<organism evidence="3 4">
    <name type="scientific">Oculimacula yallundae</name>
    <dbReference type="NCBI Taxonomy" id="86028"/>
    <lineage>
        <taxon>Eukaryota</taxon>
        <taxon>Fungi</taxon>
        <taxon>Dikarya</taxon>
        <taxon>Ascomycota</taxon>
        <taxon>Pezizomycotina</taxon>
        <taxon>Leotiomycetes</taxon>
        <taxon>Helotiales</taxon>
        <taxon>Ploettnerulaceae</taxon>
        <taxon>Oculimacula</taxon>
    </lineage>
</organism>
<reference evidence="3 4" key="1">
    <citation type="journal article" date="2024" name="Commun. Biol.">
        <title>Comparative genomic analysis of thermophilic fungi reveals convergent evolutionary adaptations and gene losses.</title>
        <authorList>
            <person name="Steindorff A.S."/>
            <person name="Aguilar-Pontes M.V."/>
            <person name="Robinson A.J."/>
            <person name="Andreopoulos B."/>
            <person name="LaButti K."/>
            <person name="Kuo A."/>
            <person name="Mondo S."/>
            <person name="Riley R."/>
            <person name="Otillar R."/>
            <person name="Haridas S."/>
            <person name="Lipzen A."/>
            <person name="Grimwood J."/>
            <person name="Schmutz J."/>
            <person name="Clum A."/>
            <person name="Reid I.D."/>
            <person name="Moisan M.C."/>
            <person name="Butler G."/>
            <person name="Nguyen T.T.M."/>
            <person name="Dewar K."/>
            <person name="Conant G."/>
            <person name="Drula E."/>
            <person name="Henrissat B."/>
            <person name="Hansel C."/>
            <person name="Singer S."/>
            <person name="Hutchinson M.I."/>
            <person name="de Vries R.P."/>
            <person name="Natvig D.O."/>
            <person name="Powell A.J."/>
            <person name="Tsang A."/>
            <person name="Grigoriev I.V."/>
        </authorList>
    </citation>
    <scope>NUCLEOTIDE SEQUENCE [LARGE SCALE GENOMIC DNA]</scope>
    <source>
        <strain evidence="3 4">CBS 494.80</strain>
    </source>
</reference>
<protein>
    <submittedName>
        <fullName evidence="3">Uncharacterized protein</fullName>
    </submittedName>
</protein>
<feature type="compositionally biased region" description="Basic and acidic residues" evidence="1">
    <location>
        <begin position="27"/>
        <end position="39"/>
    </location>
</feature>
<feature type="region of interest" description="Disordered" evidence="1">
    <location>
        <begin position="1"/>
        <end position="80"/>
    </location>
</feature>
<accession>A0ABR4BZG1</accession>
<feature type="compositionally biased region" description="Polar residues" evidence="1">
    <location>
        <begin position="627"/>
        <end position="639"/>
    </location>
</feature>
<feature type="compositionally biased region" description="Polar residues" evidence="1">
    <location>
        <begin position="400"/>
        <end position="415"/>
    </location>
</feature>
<sequence>MTSSQPTSRQAPRLASPSEPQIQSPNDSDRSHHTWRSGEKSTGGAENKRHDKIVDQGPENHGPENNGHNDGPKAENCSQTPEIDPDKLLELLRLDTKVVRDHLRFFTRTVLPIIFGILFVIAATTLLIYTFGLKKAVSPQFVRKIGILFATVIGLWCVLCVCLWLRGKIRIGVALERANQARAQKDKKNGVVPEPKAVMCPLRKRRIKAAVIRLGVSRWDWVTAQLKLLTEKWEAHQNAKIQKREIRYGVRPYDEENTPPEPAPVGGLLDAAECPGKRASTFDKLLPTIYNPGPAPPERSAWDKIFGRHKVSIVQRRKSAIEREEQQRIAKMWGPRDFVIPASSAQDFIVSDPRERPVLKIRKPSIDLTNLGAGHHYPKKEPATTLTARPKPRYPAESSKVGNASTSISQRTTGQVKARESEIATNSPGDNLHKDQGNPDGHGSPPFAESSSAAGTPKQTTQAEVHSKGDNRQSPFPPSHPQPPKGAAYSGLNRSAPRLRPSILPRTQTLRRKTANSDLQVAIPSVPPGGLNLSSDTVYLPSDARTGLASILLAHGMQEAGMFPHQVVQPRNDSSYVSSTTHRQEQARKSSRSYQVDTRHKPFALGKALSNIPEVPSPEKLRSVANSNIVPHNNPAQQDRSLKRMSGRDDMRAHQMTRRPSRLQHEVPVPRQNTSRPPSLAVHESQQSMTQGSIILEDNHRLSTKIPRDIRRFSCPAALSAALSHTALDASLTIRPLNLPTRRAPSRILSGILDDGEDSRDSLVTGPAVRYRSPDVEDVSPRTSVATTASGPGAKLVDGVGNVGRMSVAPQLKLSVMDLKGLGGKGGVEFMEGDWI</sequence>
<feature type="compositionally biased region" description="Polar residues" evidence="1">
    <location>
        <begin position="449"/>
        <end position="464"/>
    </location>
</feature>
<feature type="transmembrane region" description="Helical" evidence="2">
    <location>
        <begin position="145"/>
        <end position="165"/>
    </location>
</feature>
<evidence type="ECO:0000256" key="2">
    <source>
        <dbReference type="SAM" id="Phobius"/>
    </source>
</evidence>
<feature type="compositionally biased region" description="Polar residues" evidence="1">
    <location>
        <begin position="571"/>
        <end position="581"/>
    </location>
</feature>
<feature type="compositionally biased region" description="Pro residues" evidence="1">
    <location>
        <begin position="475"/>
        <end position="484"/>
    </location>
</feature>